<organism evidence="1 2">
    <name type="scientific">Polarella glacialis</name>
    <name type="common">Dinoflagellate</name>
    <dbReference type="NCBI Taxonomy" id="89957"/>
    <lineage>
        <taxon>Eukaryota</taxon>
        <taxon>Sar</taxon>
        <taxon>Alveolata</taxon>
        <taxon>Dinophyceae</taxon>
        <taxon>Suessiales</taxon>
        <taxon>Suessiaceae</taxon>
        <taxon>Polarella</taxon>
    </lineage>
</organism>
<evidence type="ECO:0000313" key="1">
    <source>
        <dbReference type="EMBL" id="CAE8743399.1"/>
    </source>
</evidence>
<dbReference type="AlphaFoldDB" id="A0A813LZN9"/>
<dbReference type="EMBL" id="CAJNNW010037637">
    <property type="protein sequence ID" value="CAE8743399.1"/>
    <property type="molecule type" value="Genomic_DNA"/>
</dbReference>
<protein>
    <submittedName>
        <fullName evidence="1">Uncharacterized protein</fullName>
    </submittedName>
</protein>
<accession>A0A813LZN9</accession>
<comment type="caution">
    <text evidence="1">The sequence shown here is derived from an EMBL/GenBank/DDBJ whole genome shotgun (WGS) entry which is preliminary data.</text>
</comment>
<feature type="non-terminal residue" evidence="1">
    <location>
        <position position="1"/>
    </location>
</feature>
<dbReference type="Proteomes" id="UP000626109">
    <property type="component" value="Unassembled WGS sequence"/>
</dbReference>
<evidence type="ECO:0000313" key="2">
    <source>
        <dbReference type="Proteomes" id="UP000626109"/>
    </source>
</evidence>
<sequence length="422" mass="46976">MLANLTRPWILLTGDSNWRKVFKLLTEQLANETQAVRYAHETMPKSTWDARWFDDDAVFDTKSGRHFRVSLRFMWNSTKRLELWNSDGNSIVWTNQILLCGHKDPRLAALFSCVQHRHPDFSDEIWSSGPHALVFAHGLWSLPHNRSCEETGPLLKSLITRAGGQAPKIVRWASNFLISAHPVITNRDIEHDRACQRSQAQTLKLPFMDLGGPDLFRELLRQYPLAELEDYYKNGVWQLEMLKLDIEILDAHRAEAGAPYVIPLDEVKMPATMPATSQPMNQAQVMANMMRALGSSGAVLNGTAAVPLSAAQIAVSAQALAARLPGAALAAAAPVAVGATGVPAPLDMRTIALWVSKWKLEPVKTKALLEKLTPPRRRFIMQNFKFVAENGSLPVVKLEEYIRECEKTSSWDAVSGEAAAPV</sequence>
<gene>
    <name evidence="1" type="ORF">PGLA2088_LOCUS51377</name>
</gene>
<proteinExistence type="predicted"/>
<name>A0A813LZN9_POLGL</name>
<reference evidence="1" key="1">
    <citation type="submission" date="2021-02" db="EMBL/GenBank/DDBJ databases">
        <authorList>
            <person name="Dougan E. K."/>
            <person name="Rhodes N."/>
            <person name="Thang M."/>
            <person name="Chan C."/>
        </authorList>
    </citation>
    <scope>NUCLEOTIDE SEQUENCE</scope>
</reference>